<comment type="similarity">
    <text evidence="1">Belongs to the tRNA pseudouridine synthase TruA family.</text>
</comment>
<evidence type="ECO:0000256" key="1">
    <source>
        <dbReference type="ARBA" id="ARBA00009375"/>
    </source>
</evidence>
<feature type="region of interest" description="Disordered" evidence="7">
    <location>
        <begin position="1"/>
        <end position="118"/>
    </location>
</feature>
<sequence>MKTEPQPSASAPSTDLKRPNTDAPTEAEPAQKKLKRETERQESPDDAGTCEPVAEGSAADTPKQGGEKKGRQEQSRRAAHRAWEKEKKQGIRRGGTRTESSEARGNDNEPKEPRLPKRQTALLIGFCGSGYNGMQLQRNHENIKTIEGTLFDALVRVGAVSKDNADNPAKVNFNRAARTDAGVHAAGNLVSMKMITSIPGVDNLIARINEELPQEIRLWDTVRVQNAFNARTTCNARKYTYFFPSYLLIPPKPGSGLHKTVFEQNSASSPLLDFWQGVPAESSPNDDLARKRTWRAPKEVVEMLRETAKKFEGSHKFHNFTVGQEYKDPTSQRIMKKIEVADPVVYGDTEWISVLLHGQSFMLHQRKMISLLVLACRTGTPPTVVEELYGPRSAFIPKMPALGLLLEYPIFDSYNKKIEGTNASLKLDDPEYRLPIDFEIHREKIEKFKQGFIYSRMHSIESQSGLFDAWIRSLDKYQGNDLLYLTSKGVLPDSAVIKRGERRSDPFREKKRFDATVFPEGRVSKIEIEEAEEADEDEEEEVLPANKKEREELEG</sequence>
<dbReference type="KEGG" id="pco:PHACADRAFT_153289"/>
<dbReference type="SUPFAM" id="SSF55120">
    <property type="entry name" value="Pseudouridine synthase"/>
    <property type="match status" value="1"/>
</dbReference>
<protein>
    <recommendedName>
        <fullName evidence="8">Pseudouridine synthase I TruA alpha/beta domain-containing protein</fullName>
    </recommendedName>
</protein>
<dbReference type="GO" id="GO:0031119">
    <property type="term" value="P:tRNA pseudouridine synthesis"/>
    <property type="evidence" value="ECO:0007669"/>
    <property type="project" value="InterPro"/>
</dbReference>
<dbReference type="Gene3D" id="3.30.70.660">
    <property type="entry name" value="Pseudouridine synthase I, catalytic domain, C-terminal subdomain"/>
    <property type="match status" value="1"/>
</dbReference>
<feature type="region of interest" description="Disordered" evidence="7">
    <location>
        <begin position="526"/>
        <end position="555"/>
    </location>
</feature>
<dbReference type="PANTHER" id="PTHR11142">
    <property type="entry name" value="PSEUDOURIDYLATE SYNTHASE"/>
    <property type="match status" value="1"/>
</dbReference>
<dbReference type="GO" id="GO:0005634">
    <property type="term" value="C:nucleus"/>
    <property type="evidence" value="ECO:0007669"/>
    <property type="project" value="TreeGrafter"/>
</dbReference>
<accession>K5VFR3</accession>
<name>K5VFR3_PHACS</name>
<dbReference type="FunFam" id="3.30.70.580:FF:000002">
    <property type="entry name" value="tRNA pseudouridine synthase"/>
    <property type="match status" value="1"/>
</dbReference>
<evidence type="ECO:0000256" key="6">
    <source>
        <dbReference type="PIRSR" id="PIRSR641708-2"/>
    </source>
</evidence>
<organism evidence="9 10">
    <name type="scientific">Phanerochaete carnosa (strain HHB-10118-sp)</name>
    <name type="common">White-rot fungus</name>
    <name type="synonym">Peniophora carnosa</name>
    <dbReference type="NCBI Taxonomy" id="650164"/>
    <lineage>
        <taxon>Eukaryota</taxon>
        <taxon>Fungi</taxon>
        <taxon>Dikarya</taxon>
        <taxon>Basidiomycota</taxon>
        <taxon>Agaricomycotina</taxon>
        <taxon>Agaricomycetes</taxon>
        <taxon>Polyporales</taxon>
        <taxon>Phanerochaetaceae</taxon>
        <taxon>Phanerochaete</taxon>
    </lineage>
</organism>
<evidence type="ECO:0000259" key="8">
    <source>
        <dbReference type="Pfam" id="PF01416"/>
    </source>
</evidence>
<dbReference type="AlphaFoldDB" id="K5VFR3"/>
<evidence type="ECO:0000256" key="5">
    <source>
        <dbReference type="PIRSR" id="PIRSR641708-1"/>
    </source>
</evidence>
<feature type="active site" description="Nucleophile" evidence="5">
    <location>
        <position position="180"/>
    </location>
</feature>
<dbReference type="InParanoid" id="K5VFR3"/>
<dbReference type="CDD" id="cd02568">
    <property type="entry name" value="PseudoU_synth_PUS1_PUS2"/>
    <property type="match status" value="1"/>
</dbReference>
<dbReference type="NCBIfam" id="TIGR00071">
    <property type="entry name" value="hisT_truA"/>
    <property type="match status" value="1"/>
</dbReference>
<evidence type="ECO:0000256" key="2">
    <source>
        <dbReference type="ARBA" id="ARBA00022694"/>
    </source>
</evidence>
<dbReference type="InterPro" id="IPR001406">
    <property type="entry name" value="PsdUridine_synth_TruA"/>
</dbReference>
<dbReference type="STRING" id="650164.K5VFR3"/>
<feature type="compositionally biased region" description="Acidic residues" evidence="7">
    <location>
        <begin position="529"/>
        <end position="542"/>
    </location>
</feature>
<evidence type="ECO:0000313" key="10">
    <source>
        <dbReference type="Proteomes" id="UP000008370"/>
    </source>
</evidence>
<dbReference type="InterPro" id="IPR020097">
    <property type="entry name" value="PsdUridine_synth_TruA_a/b_dom"/>
</dbReference>
<dbReference type="FunCoup" id="K5VFR3">
    <property type="interactions" value="671"/>
</dbReference>
<evidence type="ECO:0000313" key="9">
    <source>
        <dbReference type="EMBL" id="EKM50013.1"/>
    </source>
</evidence>
<evidence type="ECO:0000256" key="4">
    <source>
        <dbReference type="ARBA" id="ARBA00036943"/>
    </source>
</evidence>
<dbReference type="GO" id="GO:0003723">
    <property type="term" value="F:RNA binding"/>
    <property type="evidence" value="ECO:0007669"/>
    <property type="project" value="InterPro"/>
</dbReference>
<dbReference type="RefSeq" id="XP_007401209.1">
    <property type="nucleotide sequence ID" value="XM_007401147.1"/>
</dbReference>
<dbReference type="OrthoDB" id="10256309at2759"/>
<comment type="catalytic activity">
    <reaction evidence="4">
        <text>a uridine in tRNA = a pseudouridine in tRNA</text>
        <dbReference type="Rhea" id="RHEA:54572"/>
        <dbReference type="Rhea" id="RHEA-COMP:13339"/>
        <dbReference type="Rhea" id="RHEA-COMP:13934"/>
        <dbReference type="ChEBI" id="CHEBI:65314"/>
        <dbReference type="ChEBI" id="CHEBI:65315"/>
    </reaction>
</comment>
<dbReference type="InterPro" id="IPR020095">
    <property type="entry name" value="PsdUridine_synth_TruA_C"/>
</dbReference>
<gene>
    <name evidence="9" type="ORF">PHACADRAFT_153289</name>
</gene>
<feature type="compositionally biased region" description="Basic and acidic residues" evidence="7">
    <location>
        <begin position="546"/>
        <end position="555"/>
    </location>
</feature>
<feature type="binding site" evidence="6">
    <location>
        <position position="239"/>
    </location>
    <ligand>
        <name>substrate</name>
    </ligand>
</feature>
<dbReference type="Proteomes" id="UP000008370">
    <property type="component" value="Unassembled WGS sequence"/>
</dbReference>
<feature type="compositionally biased region" description="Basic and acidic residues" evidence="7">
    <location>
        <begin position="65"/>
        <end position="89"/>
    </location>
</feature>
<dbReference type="InterPro" id="IPR041708">
    <property type="entry name" value="PUS1/PUS2-like"/>
</dbReference>
<dbReference type="GO" id="GO:1990481">
    <property type="term" value="P:mRNA pseudouridine synthesis"/>
    <property type="evidence" value="ECO:0007669"/>
    <property type="project" value="TreeGrafter"/>
</dbReference>
<reference evidence="9 10" key="1">
    <citation type="journal article" date="2012" name="BMC Genomics">
        <title>Comparative genomics of the white-rot fungi, Phanerochaete carnosa and P. chrysosporium, to elucidate the genetic basis of the distinct wood types they colonize.</title>
        <authorList>
            <person name="Suzuki H."/>
            <person name="MacDonald J."/>
            <person name="Syed K."/>
            <person name="Salamov A."/>
            <person name="Hori C."/>
            <person name="Aerts A."/>
            <person name="Henrissat B."/>
            <person name="Wiebenga A."/>
            <person name="vanKuyk P.A."/>
            <person name="Barry K."/>
            <person name="Lindquist E."/>
            <person name="LaButti K."/>
            <person name="Lapidus A."/>
            <person name="Lucas S."/>
            <person name="Coutinho P."/>
            <person name="Gong Y."/>
            <person name="Samejima M."/>
            <person name="Mahadevan R."/>
            <person name="Abou-Zaid M."/>
            <person name="de Vries R.P."/>
            <person name="Igarashi K."/>
            <person name="Yadav J.S."/>
            <person name="Grigoriev I.V."/>
            <person name="Master E.R."/>
        </authorList>
    </citation>
    <scope>NUCLEOTIDE SEQUENCE [LARGE SCALE GENOMIC DNA]</scope>
    <source>
        <strain evidence="9 10">HHB-10118-sp</strain>
    </source>
</reference>
<dbReference type="GeneID" id="18908938"/>
<evidence type="ECO:0000256" key="3">
    <source>
        <dbReference type="ARBA" id="ARBA00023235"/>
    </source>
</evidence>
<dbReference type="PANTHER" id="PTHR11142:SF4">
    <property type="entry name" value="PSEUDOURIDYLATE SYNTHASE 1 HOMOLOG"/>
    <property type="match status" value="1"/>
</dbReference>
<feature type="compositionally biased region" description="Basic and acidic residues" evidence="7">
    <location>
        <begin position="99"/>
        <end position="115"/>
    </location>
</feature>
<keyword evidence="10" id="KW-1185">Reference proteome</keyword>
<dbReference type="InterPro" id="IPR020094">
    <property type="entry name" value="TruA/RsuA/RluB/E/F_N"/>
</dbReference>
<dbReference type="GO" id="GO:0009982">
    <property type="term" value="F:pseudouridine synthase activity"/>
    <property type="evidence" value="ECO:0007669"/>
    <property type="project" value="InterPro"/>
</dbReference>
<dbReference type="HOGENOM" id="CLU_021971_0_2_1"/>
<proteinExistence type="inferred from homology"/>
<dbReference type="EMBL" id="JH930479">
    <property type="protein sequence ID" value="EKM50013.1"/>
    <property type="molecule type" value="Genomic_DNA"/>
</dbReference>
<dbReference type="Pfam" id="PF01416">
    <property type="entry name" value="PseudoU_synth_1"/>
    <property type="match status" value="1"/>
</dbReference>
<keyword evidence="3" id="KW-0413">Isomerase</keyword>
<evidence type="ECO:0000256" key="7">
    <source>
        <dbReference type="SAM" id="MobiDB-lite"/>
    </source>
</evidence>
<dbReference type="Gene3D" id="3.30.70.580">
    <property type="entry name" value="Pseudouridine synthase I, catalytic domain, N-terminal subdomain"/>
    <property type="match status" value="1"/>
</dbReference>
<feature type="domain" description="Pseudouridine synthase I TruA alpha/beta" evidence="8">
    <location>
        <begin position="308"/>
        <end position="412"/>
    </location>
</feature>
<dbReference type="InterPro" id="IPR020103">
    <property type="entry name" value="PsdUridine_synth_cat_dom_sf"/>
</dbReference>
<keyword evidence="2" id="KW-0819">tRNA processing</keyword>
<feature type="compositionally biased region" description="Polar residues" evidence="7">
    <location>
        <begin position="1"/>
        <end position="13"/>
    </location>
</feature>